<keyword evidence="14" id="KW-1185">Reference proteome</keyword>
<evidence type="ECO:0008006" key="15">
    <source>
        <dbReference type="Google" id="ProtNLM"/>
    </source>
</evidence>
<dbReference type="InterPro" id="IPR025525">
    <property type="entry name" value="hAT-like_transposase_RNase-H"/>
</dbReference>
<dbReference type="EMBL" id="JACMSC010000007">
    <property type="protein sequence ID" value="KAG6515136.1"/>
    <property type="molecule type" value="Genomic_DNA"/>
</dbReference>
<protein>
    <recommendedName>
        <fullName evidence="15">BED-type domain-containing protein</fullName>
    </recommendedName>
</protein>
<evidence type="ECO:0000256" key="9">
    <source>
        <dbReference type="ARBA" id="ARBA00023242"/>
    </source>
</evidence>
<keyword evidence="4" id="KW-0863">Zinc-finger</keyword>
<dbReference type="Pfam" id="PF14372">
    <property type="entry name" value="hAT-like_RNase-H"/>
    <property type="match status" value="1"/>
</dbReference>
<dbReference type="Pfam" id="PF05699">
    <property type="entry name" value="Dimer_Tnp_hAT"/>
    <property type="match status" value="1"/>
</dbReference>
<organism evidence="13 14">
    <name type="scientific">Zingiber officinale</name>
    <name type="common">Ginger</name>
    <name type="synonym">Amomum zingiber</name>
    <dbReference type="NCBI Taxonomy" id="94328"/>
    <lineage>
        <taxon>Eukaryota</taxon>
        <taxon>Viridiplantae</taxon>
        <taxon>Streptophyta</taxon>
        <taxon>Embryophyta</taxon>
        <taxon>Tracheophyta</taxon>
        <taxon>Spermatophyta</taxon>
        <taxon>Magnoliopsida</taxon>
        <taxon>Liliopsida</taxon>
        <taxon>Zingiberales</taxon>
        <taxon>Zingiberaceae</taxon>
        <taxon>Zingiber</taxon>
    </lineage>
</organism>
<feature type="domain" description="hAT-like transposase RNase-H fold" evidence="12">
    <location>
        <begin position="399"/>
        <end position="500"/>
    </location>
</feature>
<gene>
    <name evidence="13" type="ORF">ZIOFF_025521</name>
</gene>
<dbReference type="PANTHER" id="PTHR46481:SF11">
    <property type="entry name" value="ZINC FINGER BED DOMAIN-CONTAINING PROTEIN RICESLEEPER 2-LIKE"/>
    <property type="match status" value="1"/>
</dbReference>
<evidence type="ECO:0000313" key="13">
    <source>
        <dbReference type="EMBL" id="KAG6515136.1"/>
    </source>
</evidence>
<dbReference type="InterPro" id="IPR003656">
    <property type="entry name" value="Znf_BED"/>
</dbReference>
<evidence type="ECO:0000259" key="11">
    <source>
        <dbReference type="Pfam" id="PF05699"/>
    </source>
</evidence>
<dbReference type="GO" id="GO:0003677">
    <property type="term" value="F:DNA binding"/>
    <property type="evidence" value="ECO:0007669"/>
    <property type="project" value="UniProtKB-KW"/>
</dbReference>
<proteinExistence type="predicted"/>
<dbReference type="GO" id="GO:0008270">
    <property type="term" value="F:zinc ion binding"/>
    <property type="evidence" value="ECO:0007669"/>
    <property type="project" value="UniProtKB-KW"/>
</dbReference>
<evidence type="ECO:0000313" key="14">
    <source>
        <dbReference type="Proteomes" id="UP000734854"/>
    </source>
</evidence>
<evidence type="ECO:0000256" key="8">
    <source>
        <dbReference type="ARBA" id="ARBA00023163"/>
    </source>
</evidence>
<feature type="domain" description="BED-type" evidence="10">
    <location>
        <begin position="24"/>
        <end position="65"/>
    </location>
</feature>
<evidence type="ECO:0000256" key="2">
    <source>
        <dbReference type="ARBA" id="ARBA00011738"/>
    </source>
</evidence>
<evidence type="ECO:0000256" key="5">
    <source>
        <dbReference type="ARBA" id="ARBA00022833"/>
    </source>
</evidence>
<keyword evidence="3" id="KW-0479">Metal-binding</keyword>
<name>A0A8J5H1Z1_ZINOF</name>
<evidence type="ECO:0000256" key="6">
    <source>
        <dbReference type="ARBA" id="ARBA00023015"/>
    </source>
</evidence>
<feature type="domain" description="HAT C-terminal dimerisation" evidence="11">
    <location>
        <begin position="562"/>
        <end position="643"/>
    </location>
</feature>
<dbReference type="InterPro" id="IPR008906">
    <property type="entry name" value="HATC_C_dom"/>
</dbReference>
<dbReference type="SMART" id="SM00614">
    <property type="entry name" value="ZnF_BED"/>
    <property type="match status" value="1"/>
</dbReference>
<keyword evidence="7" id="KW-0238">DNA-binding</keyword>
<dbReference type="GO" id="GO:0005634">
    <property type="term" value="C:nucleus"/>
    <property type="evidence" value="ECO:0007669"/>
    <property type="project" value="UniProtKB-SubCell"/>
</dbReference>
<keyword evidence="8" id="KW-0804">Transcription</keyword>
<keyword evidence="6" id="KW-0805">Transcription regulation</keyword>
<keyword evidence="5" id="KW-0862">Zinc</keyword>
<evidence type="ECO:0000256" key="4">
    <source>
        <dbReference type="ARBA" id="ARBA00022771"/>
    </source>
</evidence>
<dbReference type="PANTHER" id="PTHR46481">
    <property type="entry name" value="ZINC FINGER BED DOMAIN-CONTAINING PROTEIN 4"/>
    <property type="match status" value="1"/>
</dbReference>
<sequence>MMDANDNTEITVHNPRARKLRSLVWNDFTKERRPDGSYVAICNHCKKQLTASSRSGTTHLKNHLVICTSTKRGKRKKLVVRRLVLKSNDAKNEGGMSSEHSQFDQELSRQDLARMVILHGYPFNIVHHVGFRTFVRNLQPLFKMVSADIVKADCMKIYENERLRLHEMLDKLHSRVSITVDMWKSIADMDYVCLTCHYVDNDWRLEKKILNFFPLEPSEVGQDVSKIILERLREWSIDGKLCAVVLDNCSTSDLVANELIECLRMKGFLISGGDLFSARSCGHLLNLIAHKSLEVACEVIDRVRVGVQFVKTSPERLSRFQKDTDQIGIPEKPLVLDAPSSWPSTYMMLETACHYEEAFKHLAESDPDNASFLSPKDWEDVRAIVECLDVLYQALEKFSSTRIPTANLYFNDMCGIHFLLKTWYKSPQSFVASMAKEMLEKFERYWDLSRMLMTIASVLDPRYKMKSVEYFFKQICDDALEAKTRIDNVRDSFINLYNEYVGHSANSSKLQAFYAGNSGGYNGNEHVNGGEYKTSRITLSDTQRGLDQYLKETSSGHPARSDLDMYLEEAVHPSKGPEDNFDILAWWKYNAAKYPVLSMMARDIMGVPISVVPLDNEARTLNQYLSSTDPMIIECLICSQDWIGDETDASPVDALAVVPSTTLLEANGDECMLPASGD</sequence>
<comment type="subcellular location">
    <subcellularLocation>
        <location evidence="1">Nucleus</location>
    </subcellularLocation>
</comment>
<comment type="caution">
    <text evidence="13">The sequence shown here is derived from an EMBL/GenBank/DDBJ whole genome shotgun (WGS) entry which is preliminary data.</text>
</comment>
<reference evidence="13 14" key="1">
    <citation type="submission" date="2020-08" db="EMBL/GenBank/DDBJ databases">
        <title>Plant Genome Project.</title>
        <authorList>
            <person name="Zhang R.-G."/>
        </authorList>
    </citation>
    <scope>NUCLEOTIDE SEQUENCE [LARGE SCALE GENOMIC DNA]</scope>
    <source>
        <tissue evidence="13">Rhizome</tissue>
    </source>
</reference>
<dbReference type="InterPro" id="IPR052035">
    <property type="entry name" value="ZnF_BED_domain_contain"/>
</dbReference>
<dbReference type="Proteomes" id="UP000734854">
    <property type="component" value="Unassembled WGS sequence"/>
</dbReference>
<dbReference type="Pfam" id="PF02892">
    <property type="entry name" value="zf-BED"/>
    <property type="match status" value="1"/>
</dbReference>
<dbReference type="GO" id="GO:0046983">
    <property type="term" value="F:protein dimerization activity"/>
    <property type="evidence" value="ECO:0007669"/>
    <property type="project" value="InterPro"/>
</dbReference>
<accession>A0A8J5H1Z1</accession>
<evidence type="ECO:0000256" key="7">
    <source>
        <dbReference type="ARBA" id="ARBA00023125"/>
    </source>
</evidence>
<dbReference type="AlphaFoldDB" id="A0A8J5H1Z1"/>
<evidence type="ECO:0000259" key="12">
    <source>
        <dbReference type="Pfam" id="PF14372"/>
    </source>
</evidence>
<evidence type="ECO:0000259" key="10">
    <source>
        <dbReference type="Pfam" id="PF02892"/>
    </source>
</evidence>
<evidence type="ECO:0000256" key="1">
    <source>
        <dbReference type="ARBA" id="ARBA00004123"/>
    </source>
</evidence>
<comment type="subunit">
    <text evidence="2">Homodimer.</text>
</comment>
<keyword evidence="9" id="KW-0539">Nucleus</keyword>
<dbReference type="OrthoDB" id="1607513at2759"/>
<evidence type="ECO:0000256" key="3">
    <source>
        <dbReference type="ARBA" id="ARBA00022723"/>
    </source>
</evidence>